<evidence type="ECO:0000256" key="1">
    <source>
        <dbReference type="ARBA" id="ARBA00010944"/>
    </source>
</evidence>
<comment type="similarity">
    <text evidence="1 2">Belongs to the dTDP-4-dehydrorhamnose reductase family.</text>
</comment>
<dbReference type="Gene3D" id="3.90.25.10">
    <property type="entry name" value="UDP-galactose 4-epimerase, domain 1"/>
    <property type="match status" value="1"/>
</dbReference>
<gene>
    <name evidence="4" type="primary">rmlD_2</name>
    <name evidence="4" type="ORF">DDT42_01641</name>
</gene>
<protein>
    <recommendedName>
        <fullName evidence="2">dTDP-4-dehydrorhamnose reductase</fullName>
        <ecNumber evidence="2">1.1.1.133</ecNumber>
    </recommendedName>
</protein>
<keyword evidence="2" id="KW-0521">NADP</keyword>
<keyword evidence="2 4" id="KW-0560">Oxidoreductase</keyword>
<comment type="function">
    <text evidence="2">Catalyzes the reduction of dTDP-6-deoxy-L-lyxo-4-hexulose to yield dTDP-L-rhamnose.</text>
</comment>
<reference evidence="4 5" key="1">
    <citation type="journal article" date="2021" name="bioRxiv">
        <title>Unique metabolic strategies in Hadean analogues reveal hints for primordial physiology.</title>
        <authorList>
            <person name="Nobu M.K."/>
            <person name="Nakai R."/>
            <person name="Tamazawa S."/>
            <person name="Mori H."/>
            <person name="Toyoda A."/>
            <person name="Ijiri A."/>
            <person name="Suzuki S."/>
            <person name="Kurokawa K."/>
            <person name="Kamagata Y."/>
            <person name="Tamaki H."/>
        </authorList>
    </citation>
    <scope>NUCLEOTIDE SEQUENCE [LARGE SCALE GENOMIC DNA]</scope>
    <source>
        <strain evidence="4">BS525</strain>
    </source>
</reference>
<dbReference type="Proteomes" id="UP000811545">
    <property type="component" value="Unassembled WGS sequence"/>
</dbReference>
<dbReference type="GO" id="GO:0005829">
    <property type="term" value="C:cytosol"/>
    <property type="evidence" value="ECO:0007669"/>
    <property type="project" value="TreeGrafter"/>
</dbReference>
<dbReference type="InterPro" id="IPR036291">
    <property type="entry name" value="NAD(P)-bd_dom_sf"/>
</dbReference>
<dbReference type="PANTHER" id="PTHR10491:SF4">
    <property type="entry name" value="METHIONINE ADENOSYLTRANSFERASE 2 SUBUNIT BETA"/>
    <property type="match status" value="1"/>
</dbReference>
<dbReference type="InterPro" id="IPR029903">
    <property type="entry name" value="RmlD-like-bd"/>
</dbReference>
<name>A0A9E2BMM3_PSYF1</name>
<proteinExistence type="inferred from homology"/>
<dbReference type="AlphaFoldDB" id="A0A9E2BMM3"/>
<organism evidence="4 5">
    <name type="scientific">Psychracetigena formicireducens</name>
    <dbReference type="NCBI Taxonomy" id="2986056"/>
    <lineage>
        <taxon>Bacteria</taxon>
        <taxon>Bacillati</taxon>
        <taxon>Candidatus Lithacetigenota</taxon>
        <taxon>Candidatus Psychracetigena</taxon>
    </lineage>
</organism>
<dbReference type="EMBL" id="QLTW01000165">
    <property type="protein sequence ID" value="MBT9145764.1"/>
    <property type="molecule type" value="Genomic_DNA"/>
</dbReference>
<dbReference type="GO" id="GO:0019305">
    <property type="term" value="P:dTDP-rhamnose biosynthetic process"/>
    <property type="evidence" value="ECO:0007669"/>
    <property type="project" value="TreeGrafter"/>
</dbReference>
<dbReference type="GO" id="GO:0008831">
    <property type="term" value="F:dTDP-4-dehydrorhamnose reductase activity"/>
    <property type="evidence" value="ECO:0007669"/>
    <property type="project" value="UniProtKB-EC"/>
</dbReference>
<evidence type="ECO:0000259" key="3">
    <source>
        <dbReference type="Pfam" id="PF04321"/>
    </source>
</evidence>
<dbReference type="EC" id="1.1.1.133" evidence="2"/>
<evidence type="ECO:0000313" key="4">
    <source>
        <dbReference type="EMBL" id="MBT9145764.1"/>
    </source>
</evidence>
<dbReference type="Pfam" id="PF04321">
    <property type="entry name" value="RmlD_sub_bind"/>
    <property type="match status" value="1"/>
</dbReference>
<sequence>MECIFKYLESWFNPAVYGRWKYERQYLSIKLSTIQGKNFIKTVLNHYKNGRHLKIVEDQYGCPTYTQDLVQQTVSLLKNNEVGLFHAVNRGVTNWYQLTVKLFEILEIKVDIKPIKTEDFPALAKRPSYSVLENYHLNLKNLNLMREWQIALKDFLLTNRKVLTR</sequence>
<evidence type="ECO:0000256" key="2">
    <source>
        <dbReference type="RuleBase" id="RU364082"/>
    </source>
</evidence>
<dbReference type="PANTHER" id="PTHR10491">
    <property type="entry name" value="DTDP-4-DEHYDRORHAMNOSE REDUCTASE"/>
    <property type="match status" value="1"/>
</dbReference>
<feature type="domain" description="RmlD-like substrate binding" evidence="3">
    <location>
        <begin position="35"/>
        <end position="156"/>
    </location>
</feature>
<dbReference type="SUPFAM" id="SSF51735">
    <property type="entry name" value="NAD(P)-binding Rossmann-fold domains"/>
    <property type="match status" value="1"/>
</dbReference>
<comment type="pathway">
    <text evidence="2">Carbohydrate biosynthesis; dTDP-L-rhamnose biosynthesis.</text>
</comment>
<accession>A0A9E2BMM3</accession>
<dbReference type="Gene3D" id="3.40.50.720">
    <property type="entry name" value="NAD(P)-binding Rossmann-like Domain"/>
    <property type="match status" value="1"/>
</dbReference>
<dbReference type="InterPro" id="IPR005913">
    <property type="entry name" value="dTDP_dehydrorham_reduct"/>
</dbReference>
<evidence type="ECO:0000313" key="5">
    <source>
        <dbReference type="Proteomes" id="UP000811545"/>
    </source>
</evidence>
<comment type="caution">
    <text evidence="4">The sequence shown here is derived from an EMBL/GenBank/DDBJ whole genome shotgun (WGS) entry which is preliminary data.</text>
</comment>